<dbReference type="Pfam" id="PF07931">
    <property type="entry name" value="CPT"/>
    <property type="match status" value="1"/>
</dbReference>
<dbReference type="Proteomes" id="UP000199341">
    <property type="component" value="Unassembled WGS sequence"/>
</dbReference>
<dbReference type="EMBL" id="FNIE01000008">
    <property type="protein sequence ID" value="SDO25913.1"/>
    <property type="molecule type" value="Genomic_DNA"/>
</dbReference>
<keyword evidence="4" id="KW-1185">Reference proteome</keyword>
<gene>
    <name evidence="3" type="ORF">SAMN05216259_108322</name>
</gene>
<dbReference type="GO" id="GO:0005524">
    <property type="term" value="F:ATP binding"/>
    <property type="evidence" value="ECO:0007669"/>
    <property type="project" value="InterPro"/>
</dbReference>
<dbReference type="InterPro" id="IPR027417">
    <property type="entry name" value="P-loop_NTPase"/>
</dbReference>
<evidence type="ECO:0000256" key="2">
    <source>
        <dbReference type="PIRSR" id="PIRSR007531-2"/>
    </source>
</evidence>
<dbReference type="GO" id="GO:0016740">
    <property type="term" value="F:transferase activity"/>
    <property type="evidence" value="ECO:0007669"/>
    <property type="project" value="UniProtKB-KW"/>
</dbReference>
<protein>
    <submittedName>
        <fullName evidence="3">Chloramphenicol 3-O phosphotransferase</fullName>
    </submittedName>
</protein>
<dbReference type="RefSeq" id="WP_176930332.1">
    <property type="nucleotide sequence ID" value="NZ_FNIE01000008.1"/>
</dbReference>
<feature type="active site" evidence="1">
    <location>
        <position position="37"/>
    </location>
</feature>
<evidence type="ECO:0000313" key="4">
    <source>
        <dbReference type="Proteomes" id="UP000199341"/>
    </source>
</evidence>
<evidence type="ECO:0000313" key="3">
    <source>
        <dbReference type="EMBL" id="SDO25913.1"/>
    </source>
</evidence>
<sequence length="178" mass="18589">MPTQVILLNGGSSAGKSTLARALQDTLPEPWLTFGTDTLVDALPARMRGSDGGIAFGSGGQVVPGADYRRLDDAWAQGMAALARAGARLVIDEVFLGGPASQARWQGALAGLDVLWVGVRCDPDVAAAREAARGDRTAGMARLQADLVHRGVRYDLEVDSGRFSTAQCAALVAARVTR</sequence>
<name>A0A1H0I3E0_9ACTN</name>
<proteinExistence type="predicted"/>
<dbReference type="PIRSF" id="PIRSF007531">
    <property type="entry name" value="CPT"/>
    <property type="match status" value="1"/>
</dbReference>
<reference evidence="3 4" key="1">
    <citation type="submission" date="2016-10" db="EMBL/GenBank/DDBJ databases">
        <authorList>
            <person name="de Groot N.N."/>
        </authorList>
    </citation>
    <scope>NUCLEOTIDE SEQUENCE [LARGE SCALE GENOMIC DNA]</scope>
    <source>
        <strain evidence="3 4">CGMCC 4.2022</strain>
    </source>
</reference>
<dbReference type="InterPro" id="IPR012853">
    <property type="entry name" value="CPT"/>
</dbReference>
<feature type="binding site" evidence="2">
    <location>
        <begin position="10"/>
        <end position="17"/>
    </location>
    <ligand>
        <name>ATP</name>
        <dbReference type="ChEBI" id="CHEBI:30616"/>
    </ligand>
</feature>
<keyword evidence="3" id="KW-0808">Transferase</keyword>
<dbReference type="STRING" id="310781.SAMN05216259_108322"/>
<dbReference type="NCBIfam" id="NF033114">
    <property type="entry name" value="phos_trans_CPT"/>
    <property type="match status" value="1"/>
</dbReference>
<evidence type="ECO:0000256" key="1">
    <source>
        <dbReference type="PIRSR" id="PIRSR007531-1"/>
    </source>
</evidence>
<dbReference type="Gene3D" id="3.40.50.300">
    <property type="entry name" value="P-loop containing nucleotide triphosphate hydrolases"/>
    <property type="match status" value="1"/>
</dbReference>
<dbReference type="AlphaFoldDB" id="A0A1H0I3E0"/>
<organism evidence="3 4">
    <name type="scientific">Actinacidiphila guanduensis</name>
    <dbReference type="NCBI Taxonomy" id="310781"/>
    <lineage>
        <taxon>Bacteria</taxon>
        <taxon>Bacillati</taxon>
        <taxon>Actinomycetota</taxon>
        <taxon>Actinomycetes</taxon>
        <taxon>Kitasatosporales</taxon>
        <taxon>Streptomycetaceae</taxon>
        <taxon>Actinacidiphila</taxon>
    </lineage>
</organism>
<accession>A0A1H0I3E0</accession>
<dbReference type="SUPFAM" id="SSF52540">
    <property type="entry name" value="P-loop containing nucleoside triphosphate hydrolases"/>
    <property type="match status" value="1"/>
</dbReference>